<dbReference type="Gene3D" id="1.10.30.10">
    <property type="entry name" value="High mobility group box domain"/>
    <property type="match status" value="1"/>
</dbReference>
<reference evidence="6 7" key="1">
    <citation type="submission" date="2019-12" db="EMBL/GenBank/DDBJ databases">
        <authorList>
            <person name="Floudas D."/>
            <person name="Bentzer J."/>
            <person name="Ahren D."/>
            <person name="Johansson T."/>
            <person name="Persson P."/>
            <person name="Tunlid A."/>
        </authorList>
    </citation>
    <scope>NUCLEOTIDE SEQUENCE [LARGE SCALE GENOMIC DNA]</scope>
    <source>
        <strain evidence="6 7">CBS 102.39</strain>
    </source>
</reference>
<feature type="compositionally biased region" description="Basic residues" evidence="4">
    <location>
        <begin position="38"/>
        <end position="47"/>
    </location>
</feature>
<dbReference type="Proteomes" id="UP000521872">
    <property type="component" value="Unassembled WGS sequence"/>
</dbReference>
<comment type="caution">
    <text evidence="6">The sequence shown here is derived from an EMBL/GenBank/DDBJ whole genome shotgun (WGS) entry which is preliminary data.</text>
</comment>
<evidence type="ECO:0000256" key="3">
    <source>
        <dbReference type="PROSITE-ProRule" id="PRU00267"/>
    </source>
</evidence>
<dbReference type="GO" id="GO:0000978">
    <property type="term" value="F:RNA polymerase II cis-regulatory region sequence-specific DNA binding"/>
    <property type="evidence" value="ECO:0007669"/>
    <property type="project" value="TreeGrafter"/>
</dbReference>
<protein>
    <recommendedName>
        <fullName evidence="5">HMG box domain-containing protein</fullName>
    </recommendedName>
</protein>
<dbReference type="SUPFAM" id="SSF47095">
    <property type="entry name" value="HMG-box"/>
    <property type="match status" value="1"/>
</dbReference>
<evidence type="ECO:0000259" key="5">
    <source>
        <dbReference type="PROSITE" id="PS50118"/>
    </source>
</evidence>
<evidence type="ECO:0000256" key="4">
    <source>
        <dbReference type="SAM" id="MobiDB-lite"/>
    </source>
</evidence>
<dbReference type="CDD" id="cd01389">
    <property type="entry name" value="HMG-box_ROX1-like"/>
    <property type="match status" value="1"/>
</dbReference>
<keyword evidence="1 3" id="KW-0238">DNA-binding</keyword>
<dbReference type="Pfam" id="PF00505">
    <property type="entry name" value="HMG_box"/>
    <property type="match status" value="1"/>
</dbReference>
<keyword evidence="7" id="KW-1185">Reference proteome</keyword>
<gene>
    <name evidence="6" type="ORF">D9613_009576</name>
</gene>
<dbReference type="PANTHER" id="PTHR10270:SF161">
    <property type="entry name" value="SEX-DETERMINING REGION Y PROTEIN"/>
    <property type="match status" value="1"/>
</dbReference>
<sequence>MDRIDITDAVDQIIKPSWNIERPVYITPARPSKDRPSKKSHAKKKAPGHISRPMNKFMLFRHNFDDQKVIPPGVARNHTVISDYAGKVWHYLTPEQKEPWSKLADEVRIEHHIAHPNYKLPGTSPKKKGKRRGKAAVAVAKPPRTAPLPKVVPPAVVESPQGPAPADLVDTAVEHLPLPEPLSVKEEVADSTLSFHEQPQQCFSWHGCKGDLKEGDDPSWLLHDPPCDDALEDLSELQYFHPPQCDTFSGDAINQINFDPVLCSWGGIRRSPDYPIDYALPGCLTIEFDTETQSFVEGLAQLPPQSCGQVYEYMPFDHSQNLEMLCDSSTEYFNFDEQNIHFLTPLPSS</sequence>
<organism evidence="6 7">
    <name type="scientific">Agrocybe pediades</name>
    <dbReference type="NCBI Taxonomy" id="84607"/>
    <lineage>
        <taxon>Eukaryota</taxon>
        <taxon>Fungi</taxon>
        <taxon>Dikarya</taxon>
        <taxon>Basidiomycota</taxon>
        <taxon>Agaricomycotina</taxon>
        <taxon>Agaricomycetes</taxon>
        <taxon>Agaricomycetidae</taxon>
        <taxon>Agaricales</taxon>
        <taxon>Agaricineae</taxon>
        <taxon>Strophariaceae</taxon>
        <taxon>Agrocybe</taxon>
    </lineage>
</organism>
<evidence type="ECO:0000256" key="2">
    <source>
        <dbReference type="ARBA" id="ARBA00023163"/>
    </source>
</evidence>
<dbReference type="InterPro" id="IPR036910">
    <property type="entry name" value="HMG_box_dom_sf"/>
</dbReference>
<dbReference type="GO" id="GO:0005634">
    <property type="term" value="C:nucleus"/>
    <property type="evidence" value="ECO:0007669"/>
    <property type="project" value="UniProtKB-UniRule"/>
</dbReference>
<keyword evidence="2" id="KW-0804">Transcription</keyword>
<evidence type="ECO:0000256" key="1">
    <source>
        <dbReference type="ARBA" id="ARBA00023125"/>
    </source>
</evidence>
<feature type="domain" description="HMG box" evidence="5">
    <location>
        <begin position="50"/>
        <end position="119"/>
    </location>
</feature>
<evidence type="ECO:0000313" key="6">
    <source>
        <dbReference type="EMBL" id="KAF4622384.1"/>
    </source>
</evidence>
<accession>A0A8H4R2T7</accession>
<dbReference type="AlphaFoldDB" id="A0A8H4R2T7"/>
<dbReference type="InterPro" id="IPR009071">
    <property type="entry name" value="HMG_box_dom"/>
</dbReference>
<dbReference type="GO" id="GO:0030154">
    <property type="term" value="P:cell differentiation"/>
    <property type="evidence" value="ECO:0007669"/>
    <property type="project" value="TreeGrafter"/>
</dbReference>
<dbReference type="PANTHER" id="PTHR10270">
    <property type="entry name" value="SOX TRANSCRIPTION FACTOR"/>
    <property type="match status" value="1"/>
</dbReference>
<dbReference type="GO" id="GO:0001228">
    <property type="term" value="F:DNA-binding transcription activator activity, RNA polymerase II-specific"/>
    <property type="evidence" value="ECO:0007669"/>
    <property type="project" value="TreeGrafter"/>
</dbReference>
<evidence type="ECO:0000313" key="7">
    <source>
        <dbReference type="Proteomes" id="UP000521872"/>
    </source>
</evidence>
<proteinExistence type="predicted"/>
<feature type="region of interest" description="Disordered" evidence="4">
    <location>
        <begin position="25"/>
        <end position="49"/>
    </location>
</feature>
<feature type="DNA-binding region" description="HMG box" evidence="3">
    <location>
        <begin position="50"/>
        <end position="119"/>
    </location>
</feature>
<keyword evidence="3" id="KW-0539">Nucleus</keyword>
<dbReference type="InterPro" id="IPR050140">
    <property type="entry name" value="SRY-related_HMG-box_TF-like"/>
</dbReference>
<dbReference type="EMBL" id="JAACJL010000002">
    <property type="protein sequence ID" value="KAF4622384.1"/>
    <property type="molecule type" value="Genomic_DNA"/>
</dbReference>
<dbReference type="PROSITE" id="PS50118">
    <property type="entry name" value="HMG_BOX_2"/>
    <property type="match status" value="1"/>
</dbReference>
<name>A0A8H4R2T7_9AGAR</name>